<dbReference type="InterPro" id="IPR050314">
    <property type="entry name" value="Glycosyl_Hydrlase_18"/>
</dbReference>
<organism evidence="3 4">
    <name type="scientific">Sarcoptes scabiei</name>
    <name type="common">Itch mite</name>
    <name type="synonym">Acarus scabiei</name>
    <dbReference type="NCBI Taxonomy" id="52283"/>
    <lineage>
        <taxon>Eukaryota</taxon>
        <taxon>Metazoa</taxon>
        <taxon>Ecdysozoa</taxon>
        <taxon>Arthropoda</taxon>
        <taxon>Chelicerata</taxon>
        <taxon>Arachnida</taxon>
        <taxon>Acari</taxon>
        <taxon>Acariformes</taxon>
        <taxon>Sarcoptiformes</taxon>
        <taxon>Astigmata</taxon>
        <taxon>Psoroptidia</taxon>
        <taxon>Sarcoptoidea</taxon>
        <taxon>Sarcoptidae</taxon>
        <taxon>Sarcoptinae</taxon>
        <taxon>Sarcoptes</taxon>
    </lineage>
</organism>
<gene>
    <name evidence="3" type="ORF">QR98_0089630</name>
</gene>
<name>A0A132AHD7_SARSC</name>
<dbReference type="SUPFAM" id="SSF51445">
    <property type="entry name" value="(Trans)glycosidases"/>
    <property type="match status" value="1"/>
</dbReference>
<dbReference type="GO" id="GO:0005576">
    <property type="term" value="C:extracellular region"/>
    <property type="evidence" value="ECO:0007669"/>
    <property type="project" value="TreeGrafter"/>
</dbReference>
<keyword evidence="1" id="KW-0378">Hydrolase</keyword>
<dbReference type="InterPro" id="IPR001223">
    <property type="entry name" value="Glyco_hydro18_cat"/>
</dbReference>
<dbReference type="GO" id="GO:0005975">
    <property type="term" value="P:carbohydrate metabolic process"/>
    <property type="evidence" value="ECO:0007669"/>
    <property type="project" value="InterPro"/>
</dbReference>
<accession>A0A132AHD7</accession>
<protein>
    <submittedName>
        <fullName evidence="3">Chitinase-like protein 9</fullName>
    </submittedName>
</protein>
<dbReference type="SMART" id="SM00636">
    <property type="entry name" value="Glyco_18"/>
    <property type="match status" value="1"/>
</dbReference>
<comment type="caution">
    <text evidence="3">The sequence shown here is derived from an EMBL/GenBank/DDBJ whole genome shotgun (WGS) entry which is preliminary data.</text>
</comment>
<dbReference type="InterPro" id="IPR029070">
    <property type="entry name" value="Chitinase_insertion_sf"/>
</dbReference>
<dbReference type="GO" id="GO:0008061">
    <property type="term" value="F:chitin binding"/>
    <property type="evidence" value="ECO:0007669"/>
    <property type="project" value="InterPro"/>
</dbReference>
<dbReference type="InterPro" id="IPR011583">
    <property type="entry name" value="Chitinase_II/V-like_cat"/>
</dbReference>
<reference evidence="3 4" key="1">
    <citation type="journal article" date="2015" name="Parasit. Vectors">
        <title>Draft genome of the scabies mite.</title>
        <authorList>
            <person name="Rider S.D.Jr."/>
            <person name="Morgan M.S."/>
            <person name="Arlian L.G."/>
        </authorList>
    </citation>
    <scope>NUCLEOTIDE SEQUENCE [LARGE SCALE GENOMIC DNA]</scope>
    <source>
        <strain evidence="3">Arlian Lab</strain>
    </source>
</reference>
<sequence length="276" mass="32240">MAISSDSERTKFVKSIRSIIELYGLDGVDIDWEFPAWPPLKSPISERYDFVELLQSIRKELNALEEINSRHFLLSAAVAGQFSIINRSYLPEKINESIDFLNLMTYDYYVHKWYWPFVGHNSALFARSKDFSLTKSFNLQWSANYWANLGIPKRKIMVGIPTYGKKFILLSKRSNEPFSLAIRSTQDCSYSDVCRFLQHPHTITRYDQEAKVPYAYNDREWISYENAESARAKATWIRENRFGGAMLFSLNTDNRYLDCSERVFAIHLAVRDVFLS</sequence>
<dbReference type="Gene3D" id="3.20.20.80">
    <property type="entry name" value="Glycosidases"/>
    <property type="match status" value="1"/>
</dbReference>
<dbReference type="SUPFAM" id="SSF54556">
    <property type="entry name" value="Chitinase insertion domain"/>
    <property type="match status" value="1"/>
</dbReference>
<dbReference type="AlphaFoldDB" id="A0A132AHD7"/>
<dbReference type="EMBL" id="JXLN01015107">
    <property type="protein sequence ID" value="KPM10408.1"/>
    <property type="molecule type" value="Genomic_DNA"/>
</dbReference>
<dbReference type="InterPro" id="IPR001579">
    <property type="entry name" value="Glyco_hydro_18_chit_AS"/>
</dbReference>
<comment type="similarity">
    <text evidence="2">Belongs to the glycosyl hydrolase 18 family.</text>
</comment>
<dbReference type="VEuPathDB" id="VectorBase:SSCA007378"/>
<dbReference type="OrthoDB" id="10066324at2759"/>
<dbReference type="PROSITE" id="PS01095">
    <property type="entry name" value="GH18_1"/>
    <property type="match status" value="1"/>
</dbReference>
<dbReference type="GO" id="GO:0006032">
    <property type="term" value="P:chitin catabolic process"/>
    <property type="evidence" value="ECO:0007669"/>
    <property type="project" value="TreeGrafter"/>
</dbReference>
<dbReference type="Pfam" id="PF00704">
    <property type="entry name" value="Glyco_hydro_18"/>
    <property type="match status" value="1"/>
</dbReference>
<dbReference type="Gene3D" id="3.10.50.10">
    <property type="match status" value="1"/>
</dbReference>
<keyword evidence="1" id="KW-0326">Glycosidase</keyword>
<evidence type="ECO:0000313" key="4">
    <source>
        <dbReference type="Proteomes" id="UP000616769"/>
    </source>
</evidence>
<dbReference type="Proteomes" id="UP000616769">
    <property type="component" value="Unassembled WGS sequence"/>
</dbReference>
<dbReference type="GO" id="GO:0004568">
    <property type="term" value="F:chitinase activity"/>
    <property type="evidence" value="ECO:0007669"/>
    <property type="project" value="TreeGrafter"/>
</dbReference>
<dbReference type="PANTHER" id="PTHR11177">
    <property type="entry name" value="CHITINASE"/>
    <property type="match status" value="1"/>
</dbReference>
<evidence type="ECO:0000256" key="1">
    <source>
        <dbReference type="RuleBase" id="RU000489"/>
    </source>
</evidence>
<evidence type="ECO:0000256" key="2">
    <source>
        <dbReference type="RuleBase" id="RU004453"/>
    </source>
</evidence>
<evidence type="ECO:0000313" key="3">
    <source>
        <dbReference type="EMBL" id="KPM10408.1"/>
    </source>
</evidence>
<dbReference type="PANTHER" id="PTHR11177:SF390">
    <property type="entry name" value="CHITINASE 11"/>
    <property type="match status" value="1"/>
</dbReference>
<dbReference type="PROSITE" id="PS51910">
    <property type="entry name" value="GH18_2"/>
    <property type="match status" value="1"/>
</dbReference>
<proteinExistence type="inferred from homology"/>
<dbReference type="InterPro" id="IPR017853">
    <property type="entry name" value="GH"/>
</dbReference>